<evidence type="ECO:0000256" key="2">
    <source>
        <dbReference type="SAM" id="SignalP"/>
    </source>
</evidence>
<sequence>MFLISAFSLFLLRLASSIPISTQFPPPDSSTQPPTPSSCPTGTTPNGNFCYKPVSDPKSWVYAQFDCGSQGGNLASVQNVFDNHFLVDLAKTNFGSPSAFWVGGTSLLNNDSSWSWIDGSKMSYSNWAPGRPRNINLYDSIQVHVPNGYWYDSSRTANLSYICQFPNNNGSNEICEAGWYYVGATNKCYKVLTNNDTFSNQRSNCVSYGGDLVSIHSRLENFAVGSLAISELNQALNTAQTTADFYVGLQYNISYNFWYWVDGTNFTYQPNTMLSNTGYYYGAIDVNVETVNYSWDSYSSGYARPAICENDTFFVKLMKRLRKY</sequence>
<accession>A0A914CN63</accession>
<dbReference type="InterPro" id="IPR016186">
    <property type="entry name" value="C-type_lectin-like/link_sf"/>
</dbReference>
<dbReference type="PROSITE" id="PS50041">
    <property type="entry name" value="C_TYPE_LECTIN_2"/>
    <property type="match status" value="2"/>
</dbReference>
<dbReference type="AlphaFoldDB" id="A0A914CN63"/>
<dbReference type="WBParaSite" id="ACRNAN_scaffold12665.g16816.t1">
    <property type="protein sequence ID" value="ACRNAN_scaffold12665.g16816.t1"/>
    <property type="gene ID" value="ACRNAN_scaffold12665.g16816"/>
</dbReference>
<evidence type="ECO:0000256" key="1">
    <source>
        <dbReference type="SAM" id="MobiDB-lite"/>
    </source>
</evidence>
<dbReference type="Gene3D" id="3.10.100.10">
    <property type="entry name" value="Mannose-Binding Protein A, subunit A"/>
    <property type="match status" value="2"/>
</dbReference>
<feature type="signal peptide" evidence="2">
    <location>
        <begin position="1"/>
        <end position="17"/>
    </location>
</feature>
<feature type="domain" description="C-type lectin" evidence="3">
    <location>
        <begin position="46"/>
        <end position="164"/>
    </location>
</feature>
<proteinExistence type="predicted"/>
<dbReference type="Proteomes" id="UP000887540">
    <property type="component" value="Unplaced"/>
</dbReference>
<dbReference type="Pfam" id="PF00059">
    <property type="entry name" value="Lectin_C"/>
    <property type="match status" value="2"/>
</dbReference>
<dbReference type="CDD" id="cd00037">
    <property type="entry name" value="CLECT"/>
    <property type="match status" value="2"/>
</dbReference>
<dbReference type="InterPro" id="IPR016187">
    <property type="entry name" value="CTDL_fold"/>
</dbReference>
<dbReference type="InterPro" id="IPR050111">
    <property type="entry name" value="C-type_lectin/snaclec_domain"/>
</dbReference>
<evidence type="ECO:0000313" key="4">
    <source>
        <dbReference type="Proteomes" id="UP000887540"/>
    </source>
</evidence>
<feature type="compositionally biased region" description="Pro residues" evidence="1">
    <location>
        <begin position="24"/>
        <end position="37"/>
    </location>
</feature>
<evidence type="ECO:0000259" key="3">
    <source>
        <dbReference type="PROSITE" id="PS50041"/>
    </source>
</evidence>
<feature type="chain" id="PRO_5037090419" evidence="2">
    <location>
        <begin position="18"/>
        <end position="324"/>
    </location>
</feature>
<keyword evidence="2" id="KW-0732">Signal</keyword>
<reference evidence="5" key="1">
    <citation type="submission" date="2022-11" db="UniProtKB">
        <authorList>
            <consortium name="WormBaseParasite"/>
        </authorList>
    </citation>
    <scope>IDENTIFICATION</scope>
</reference>
<dbReference type="PRINTS" id="PR01504">
    <property type="entry name" value="PNCREATITSAP"/>
</dbReference>
<keyword evidence="4" id="KW-1185">Reference proteome</keyword>
<dbReference type="SUPFAM" id="SSF56436">
    <property type="entry name" value="C-type lectin-like"/>
    <property type="match status" value="2"/>
</dbReference>
<organism evidence="4 5">
    <name type="scientific">Acrobeloides nanus</name>
    <dbReference type="NCBI Taxonomy" id="290746"/>
    <lineage>
        <taxon>Eukaryota</taxon>
        <taxon>Metazoa</taxon>
        <taxon>Ecdysozoa</taxon>
        <taxon>Nematoda</taxon>
        <taxon>Chromadorea</taxon>
        <taxon>Rhabditida</taxon>
        <taxon>Tylenchina</taxon>
        <taxon>Cephalobomorpha</taxon>
        <taxon>Cephaloboidea</taxon>
        <taxon>Cephalobidae</taxon>
        <taxon>Acrobeloides</taxon>
    </lineage>
</organism>
<dbReference type="InterPro" id="IPR001304">
    <property type="entry name" value="C-type_lectin-like"/>
</dbReference>
<dbReference type="SMART" id="SM00034">
    <property type="entry name" value="CLECT"/>
    <property type="match status" value="2"/>
</dbReference>
<name>A0A914CN63_9BILA</name>
<evidence type="ECO:0000313" key="5">
    <source>
        <dbReference type="WBParaSite" id="ACRNAN_scaffold12665.g16816.t1"/>
    </source>
</evidence>
<feature type="domain" description="C-type lectin" evidence="3">
    <location>
        <begin position="184"/>
        <end position="309"/>
    </location>
</feature>
<protein>
    <submittedName>
        <fullName evidence="5">C-type lectin domain-containing protein</fullName>
    </submittedName>
</protein>
<feature type="region of interest" description="Disordered" evidence="1">
    <location>
        <begin position="23"/>
        <end position="42"/>
    </location>
</feature>
<dbReference type="PANTHER" id="PTHR22803">
    <property type="entry name" value="MANNOSE, PHOSPHOLIPASE, LECTIN RECEPTOR RELATED"/>
    <property type="match status" value="1"/>
</dbReference>